<comment type="caution">
    <text evidence="8">The sequence shown here is derived from an EMBL/GenBank/DDBJ whole genome shotgun (WGS) entry which is preliminary data.</text>
</comment>
<dbReference type="Gene3D" id="2.60.120.260">
    <property type="entry name" value="Galactose-binding domain-like"/>
    <property type="match status" value="2"/>
</dbReference>
<feature type="transmembrane region" description="Helical" evidence="6">
    <location>
        <begin position="673"/>
        <end position="695"/>
    </location>
</feature>
<feature type="signal peptide" evidence="7">
    <location>
        <begin position="1"/>
        <end position="41"/>
    </location>
</feature>
<feature type="chain" id="PRO_5046361658" evidence="7">
    <location>
        <begin position="42"/>
        <end position="710"/>
    </location>
</feature>
<evidence type="ECO:0000256" key="6">
    <source>
        <dbReference type="SAM" id="Phobius"/>
    </source>
</evidence>
<dbReference type="InterPro" id="IPR018513">
    <property type="entry name" value="Cell_synthase_bac"/>
</dbReference>
<name>A0ABW4J7E6_9LACO</name>
<keyword evidence="3 6" id="KW-0812">Transmembrane</keyword>
<keyword evidence="4 6" id="KW-1133">Transmembrane helix</keyword>
<sequence length="710" mass="79579">MFVNKSFIKKQNGIKRNVINKLLVVLSLGLGLWFFSSPANTAQAAETYTQPLQNQTVSLSGNAVETNLYFIKMGYWQVNKVTFNLNFQVSQLSNRQTSDITLSLNGVKFFSFRPEAETGVQTKQVEIPVDLLQDTNNLKITGQILNQTDDNSYNVATTPANWLTVYSGANINFDYDLQAPSDTINSFYEHFTGADTIVNHQAAIILPEQATNGELTASMYALSGQARTITTENEELPITTFDSDTANNADYQLIIARYDRLPDAVKQAIPETELANNQGLLKIIYTDKHHQLVLTAKTAAGLKKVARFVANQELMSETNQATKQIKSQTQTFTSSLQYDGHYQLTTADAQLTGKNHQEQAYFVNLPIDRTNANGSQIKIDFRYAKNLDFKKSLITVKINGDPVGSKQLTLKKADNDSLTVSLPENKALGNSFTIQIAFDLQLPSNGKTDNDQTPWATIVNTSTAEIKSKPVADLLFSNYPSTFLKNQTFNNIAVVRPKTLTSYDYLTLTNIFNLIGNFTQSNTGNITFYDQEPSKKVLENSSVIVFGTPKANHFIQTLNDKLYFKYNKTYTHFLSNEKLSIESNYGKTIGTNQLLRSPYNAEKALLVVTAAKVKDVYLAATQINYQKNIQNYTTADAIVVDQDNNHMSYRFKKHKATNQKQSVRQTITKHSQLIIYLVVALMILVILGFAIFMMLKKNGFLKHRGDSDEQ</sequence>
<dbReference type="PANTHER" id="PTHR39083:SF1">
    <property type="entry name" value="CYCLIC DI-GMP-BINDING PROTEIN"/>
    <property type="match status" value="1"/>
</dbReference>
<dbReference type="RefSeq" id="WP_125715688.1">
    <property type="nucleotide sequence ID" value="NZ_JBHTOP010000011.1"/>
</dbReference>
<evidence type="ECO:0000256" key="3">
    <source>
        <dbReference type="ARBA" id="ARBA00022692"/>
    </source>
</evidence>
<evidence type="ECO:0000256" key="7">
    <source>
        <dbReference type="SAM" id="SignalP"/>
    </source>
</evidence>
<keyword evidence="5 6" id="KW-0472">Membrane</keyword>
<comment type="subcellular location">
    <subcellularLocation>
        <location evidence="1">Cell membrane</location>
        <topology evidence="1">Single-pass membrane protein</topology>
    </subcellularLocation>
</comment>
<evidence type="ECO:0000256" key="2">
    <source>
        <dbReference type="ARBA" id="ARBA00022475"/>
    </source>
</evidence>
<evidence type="ECO:0000313" key="9">
    <source>
        <dbReference type="Proteomes" id="UP001597267"/>
    </source>
</evidence>
<dbReference type="Pfam" id="PF03170">
    <property type="entry name" value="BcsB"/>
    <property type="match status" value="1"/>
</dbReference>
<organism evidence="8 9">
    <name type="scientific">Agrilactobacillus yilanensis</name>
    <dbReference type="NCBI Taxonomy" id="2485997"/>
    <lineage>
        <taxon>Bacteria</taxon>
        <taxon>Bacillati</taxon>
        <taxon>Bacillota</taxon>
        <taxon>Bacilli</taxon>
        <taxon>Lactobacillales</taxon>
        <taxon>Lactobacillaceae</taxon>
        <taxon>Agrilactobacillus</taxon>
    </lineage>
</organism>
<evidence type="ECO:0000313" key="8">
    <source>
        <dbReference type="EMBL" id="MFD1671498.1"/>
    </source>
</evidence>
<keyword evidence="9" id="KW-1185">Reference proteome</keyword>
<dbReference type="EMBL" id="JBHTOP010000011">
    <property type="protein sequence ID" value="MFD1671498.1"/>
    <property type="molecule type" value="Genomic_DNA"/>
</dbReference>
<reference evidence="9" key="1">
    <citation type="journal article" date="2019" name="Int. J. Syst. Evol. Microbiol.">
        <title>The Global Catalogue of Microorganisms (GCM) 10K type strain sequencing project: providing services to taxonomists for standard genome sequencing and annotation.</title>
        <authorList>
            <consortium name="The Broad Institute Genomics Platform"/>
            <consortium name="The Broad Institute Genome Sequencing Center for Infectious Disease"/>
            <person name="Wu L."/>
            <person name="Ma J."/>
        </authorList>
    </citation>
    <scope>NUCLEOTIDE SEQUENCE [LARGE SCALE GENOMIC DNA]</scope>
    <source>
        <strain evidence="9">CCM 8896</strain>
    </source>
</reference>
<gene>
    <name evidence="8" type="ORF">ACFQ5M_05270</name>
</gene>
<keyword evidence="2" id="KW-1003">Cell membrane</keyword>
<evidence type="ECO:0000256" key="1">
    <source>
        <dbReference type="ARBA" id="ARBA00004162"/>
    </source>
</evidence>
<protein>
    <submittedName>
        <fullName evidence="8">Cellulose biosynthesis cyclic di-GMP-binding regulatory protein BcsB</fullName>
    </submittedName>
</protein>
<accession>A0ABW4J7E6</accession>
<proteinExistence type="predicted"/>
<dbReference type="PANTHER" id="PTHR39083">
    <property type="entry name" value="CYCLIC DI-GMP-BINDING PROTEIN"/>
    <property type="match status" value="1"/>
</dbReference>
<keyword evidence="7" id="KW-0732">Signal</keyword>
<evidence type="ECO:0000256" key="5">
    <source>
        <dbReference type="ARBA" id="ARBA00023136"/>
    </source>
</evidence>
<evidence type="ECO:0000256" key="4">
    <source>
        <dbReference type="ARBA" id="ARBA00022989"/>
    </source>
</evidence>
<dbReference type="Proteomes" id="UP001597267">
    <property type="component" value="Unassembled WGS sequence"/>
</dbReference>